<dbReference type="Proteomes" id="UP001596118">
    <property type="component" value="Unassembled WGS sequence"/>
</dbReference>
<feature type="non-terminal residue" evidence="1">
    <location>
        <position position="1"/>
    </location>
</feature>
<dbReference type="AlphaFoldDB" id="A0ABD5R534"/>
<name>A0ABD5R534_9EURY</name>
<keyword evidence="2" id="KW-1185">Reference proteome</keyword>
<dbReference type="SUPFAM" id="SSF54593">
    <property type="entry name" value="Glyoxalase/Bleomycin resistance protein/Dihydroxybiphenyl dioxygenase"/>
    <property type="match status" value="1"/>
</dbReference>
<reference evidence="1 2" key="1">
    <citation type="journal article" date="2019" name="Int. J. Syst. Evol. Microbiol.">
        <title>The Global Catalogue of Microorganisms (GCM) 10K type strain sequencing project: providing services to taxonomists for standard genome sequencing and annotation.</title>
        <authorList>
            <consortium name="The Broad Institute Genomics Platform"/>
            <consortium name="The Broad Institute Genome Sequencing Center for Infectious Disease"/>
            <person name="Wu L."/>
            <person name="Ma J."/>
        </authorList>
    </citation>
    <scope>NUCLEOTIDE SEQUENCE [LARGE SCALE GENOMIC DNA]</scope>
    <source>
        <strain evidence="1 2">CGMCC 1.12124</strain>
    </source>
</reference>
<sequence length="121" mass="13056">DVTPIRLFAFYLDNGVVGFASSETTEPYIAEFGFDLRATSPDARFVAAGRYHHHVGANTWNGRTEPAAGRGIDWFEVVVPDDEGRRSLRERLGGEDSESLAGNGFAVADPDGIAIRVVDGS</sequence>
<dbReference type="PANTHER" id="PTHR43279">
    <property type="entry name" value="CATECHOL-2,3-DIOXYGENASE"/>
    <property type="match status" value="1"/>
</dbReference>
<evidence type="ECO:0000313" key="2">
    <source>
        <dbReference type="Proteomes" id="UP001596118"/>
    </source>
</evidence>
<proteinExistence type="predicted"/>
<protein>
    <recommendedName>
        <fullName evidence="3">VOC family protein</fullName>
    </recommendedName>
</protein>
<comment type="caution">
    <text evidence="1">The sequence shown here is derived from an EMBL/GenBank/DDBJ whole genome shotgun (WGS) entry which is preliminary data.</text>
</comment>
<dbReference type="PANTHER" id="PTHR43279:SF1">
    <property type="entry name" value="CATECHOL-2,3-DIOXYGENASE"/>
    <property type="match status" value="1"/>
</dbReference>
<accession>A0ABD5R534</accession>
<dbReference type="EMBL" id="JBHSKY010000018">
    <property type="protein sequence ID" value="MFC5280110.1"/>
    <property type="molecule type" value="Genomic_DNA"/>
</dbReference>
<evidence type="ECO:0008006" key="3">
    <source>
        <dbReference type="Google" id="ProtNLM"/>
    </source>
</evidence>
<evidence type="ECO:0000313" key="1">
    <source>
        <dbReference type="EMBL" id="MFC5280110.1"/>
    </source>
</evidence>
<dbReference type="Gene3D" id="3.10.180.10">
    <property type="entry name" value="2,3-Dihydroxybiphenyl 1,2-Dioxygenase, domain 1"/>
    <property type="match status" value="1"/>
</dbReference>
<organism evidence="1 2">
    <name type="scientific">Halorubrum rubrum</name>
    <dbReference type="NCBI Taxonomy" id="1126240"/>
    <lineage>
        <taxon>Archaea</taxon>
        <taxon>Methanobacteriati</taxon>
        <taxon>Methanobacteriota</taxon>
        <taxon>Stenosarchaea group</taxon>
        <taxon>Halobacteria</taxon>
        <taxon>Halobacteriales</taxon>
        <taxon>Haloferacaceae</taxon>
        <taxon>Halorubrum</taxon>
    </lineage>
</organism>
<gene>
    <name evidence="1" type="ORF">ACFPM1_15270</name>
</gene>
<dbReference type="InterPro" id="IPR029068">
    <property type="entry name" value="Glyas_Bleomycin-R_OHBP_Dase"/>
</dbReference>